<dbReference type="OrthoDB" id="10250320at2759"/>
<dbReference type="GO" id="GO:0031106">
    <property type="term" value="P:septin ring organization"/>
    <property type="evidence" value="ECO:0007669"/>
    <property type="project" value="EnsemblFungi"/>
</dbReference>
<dbReference type="STRING" id="669874.A0A1E4TXU2"/>
<dbReference type="InterPro" id="IPR012104">
    <property type="entry name" value="PHO85_cyclin_1/2/9"/>
</dbReference>
<dbReference type="GO" id="GO:0016239">
    <property type="term" value="P:positive regulation of macroautophagy"/>
    <property type="evidence" value="ECO:0007669"/>
    <property type="project" value="EnsemblFungi"/>
</dbReference>
<dbReference type="Gene3D" id="1.10.472.10">
    <property type="entry name" value="Cyclin-like"/>
    <property type="match status" value="1"/>
</dbReference>
<gene>
    <name evidence="3" type="ORF">PACTADRAFT_48414</name>
</gene>
<dbReference type="GO" id="GO:0016538">
    <property type="term" value="F:cyclin-dependent protein serine/threonine kinase regulator activity"/>
    <property type="evidence" value="ECO:0007669"/>
    <property type="project" value="EnsemblFungi"/>
</dbReference>
<reference evidence="4" key="1">
    <citation type="submission" date="2016-05" db="EMBL/GenBank/DDBJ databases">
        <title>Comparative genomics of biotechnologically important yeasts.</title>
        <authorList>
            <consortium name="DOE Joint Genome Institute"/>
            <person name="Riley R."/>
            <person name="Haridas S."/>
            <person name="Wolfe K.H."/>
            <person name="Lopes M.R."/>
            <person name="Hittinger C.T."/>
            <person name="Goker M."/>
            <person name="Salamov A."/>
            <person name="Wisecaver J."/>
            <person name="Long T.M."/>
            <person name="Aerts A.L."/>
            <person name="Barry K."/>
            <person name="Choi C."/>
            <person name="Clum A."/>
            <person name="Coughlan A.Y."/>
            <person name="Deshpande S."/>
            <person name="Douglass A.P."/>
            <person name="Hanson S.J."/>
            <person name="Klenk H.-P."/>
            <person name="Labutti K."/>
            <person name="Lapidus A."/>
            <person name="Lindquist E."/>
            <person name="Lipzen A."/>
            <person name="Meier-Kolthoff J.P."/>
            <person name="Ohm R.A."/>
            <person name="Otillar R.P."/>
            <person name="Pangilinan J."/>
            <person name="Peng Y."/>
            <person name="Rokas A."/>
            <person name="Rosa C.A."/>
            <person name="Scheuner C."/>
            <person name="Sibirny A.A."/>
            <person name="Slot J.C."/>
            <person name="Stielow J.B."/>
            <person name="Sun H."/>
            <person name="Kurtzman C.P."/>
            <person name="Blackwell M."/>
            <person name="Grigoriev I.V."/>
            <person name="Jeffries T.W."/>
        </authorList>
    </citation>
    <scope>NUCLEOTIDE SEQUENCE [LARGE SCALE GENOMIC DNA]</scope>
    <source>
        <strain evidence="4">NRRL Y-2460</strain>
    </source>
</reference>
<dbReference type="InterPro" id="IPR013922">
    <property type="entry name" value="Cyclin_PHO80-like"/>
</dbReference>
<dbReference type="EMBL" id="KV454012">
    <property type="protein sequence ID" value="ODV96580.1"/>
    <property type="molecule type" value="Genomic_DNA"/>
</dbReference>
<dbReference type="InterPro" id="IPR006671">
    <property type="entry name" value="Cyclin_N"/>
</dbReference>
<dbReference type="CDD" id="cd20557">
    <property type="entry name" value="CYCLIN_ScPCL1-like"/>
    <property type="match status" value="1"/>
</dbReference>
<dbReference type="SMART" id="SM00385">
    <property type="entry name" value="CYCLIN"/>
    <property type="match status" value="1"/>
</dbReference>
<feature type="domain" description="Cyclin-like" evidence="2">
    <location>
        <begin position="59"/>
        <end position="147"/>
    </location>
</feature>
<dbReference type="PANTHER" id="PTHR15615:SF114">
    <property type="entry name" value="PHO85 CYCLIN-1"/>
    <property type="match status" value="1"/>
</dbReference>
<sequence length="327" mass="37128">MSDSQALSIFLKSPVSQEMLHHLVVSTLHVLPCQSDKNQAYPSPPNSPQREKTLPSLMTFITKLVRYTNVYTGTLMSTAVYLARLRSKLPKDAQGLPCTRHRIFLACLILSAKYHNDSSPKNKHWAKYTDGIFSEADINLMEKQLLYLMNWDLRIEQKELCHYLKRFLDPIKADLKKAIKLRQTIQQKKRASSISHQNQHNITQLPYEYQNQYQSHQEDFSRHLPSPISASSVSSADSIEAIPQLTSTTPRSISRSSSTSVISVVTTPGNYSLEVDVACPTYGESPLSLERQFGVLNSSYVDPMIEKAALHEEQELENLMRQYAGRV</sequence>
<dbReference type="PANTHER" id="PTHR15615">
    <property type="match status" value="1"/>
</dbReference>
<dbReference type="GO" id="GO:0019901">
    <property type="term" value="F:protein kinase binding"/>
    <property type="evidence" value="ECO:0007669"/>
    <property type="project" value="InterPro"/>
</dbReference>
<dbReference type="Proteomes" id="UP000094236">
    <property type="component" value="Unassembled WGS sequence"/>
</dbReference>
<name>A0A1E4TXU2_PACTA</name>
<dbReference type="GO" id="GO:0032878">
    <property type="term" value="P:regulation of establishment or maintenance of cell polarity"/>
    <property type="evidence" value="ECO:0007669"/>
    <property type="project" value="EnsemblFungi"/>
</dbReference>
<dbReference type="InterPro" id="IPR013763">
    <property type="entry name" value="Cyclin-like_dom"/>
</dbReference>
<evidence type="ECO:0000313" key="4">
    <source>
        <dbReference type="Proteomes" id="UP000094236"/>
    </source>
</evidence>
<keyword evidence="4" id="KW-1185">Reference proteome</keyword>
<dbReference type="SUPFAM" id="SSF47954">
    <property type="entry name" value="Cyclin-like"/>
    <property type="match status" value="1"/>
</dbReference>
<dbReference type="GO" id="GO:0000307">
    <property type="term" value="C:cyclin-dependent protein kinase holoenzyme complex"/>
    <property type="evidence" value="ECO:0007669"/>
    <property type="project" value="EnsemblFungi"/>
</dbReference>
<dbReference type="GO" id="GO:0051726">
    <property type="term" value="P:regulation of cell cycle"/>
    <property type="evidence" value="ECO:0007669"/>
    <property type="project" value="InterPro"/>
</dbReference>
<dbReference type="Pfam" id="PF00134">
    <property type="entry name" value="Cyclin_N"/>
    <property type="match status" value="1"/>
</dbReference>
<keyword evidence="1" id="KW-0195">Cyclin</keyword>
<dbReference type="GO" id="GO:0000131">
    <property type="term" value="C:incipient cellular bud site"/>
    <property type="evidence" value="ECO:0007669"/>
    <property type="project" value="EnsemblFungi"/>
</dbReference>
<evidence type="ECO:0000256" key="1">
    <source>
        <dbReference type="RuleBase" id="RU000383"/>
    </source>
</evidence>
<evidence type="ECO:0000313" key="3">
    <source>
        <dbReference type="EMBL" id="ODV96580.1"/>
    </source>
</evidence>
<dbReference type="AlphaFoldDB" id="A0A1E4TXU2"/>
<dbReference type="GO" id="GO:0051302">
    <property type="term" value="P:regulation of cell division"/>
    <property type="evidence" value="ECO:0007669"/>
    <property type="project" value="EnsemblFungi"/>
</dbReference>
<dbReference type="PIRSF" id="PIRSF016511">
    <property type="entry name" value="Cyclin_Pcl"/>
    <property type="match status" value="1"/>
</dbReference>
<proteinExistence type="inferred from homology"/>
<evidence type="ECO:0000259" key="2">
    <source>
        <dbReference type="SMART" id="SM00385"/>
    </source>
</evidence>
<dbReference type="GO" id="GO:0005634">
    <property type="term" value="C:nucleus"/>
    <property type="evidence" value="ECO:0007669"/>
    <property type="project" value="EnsemblFungi"/>
</dbReference>
<protein>
    <recommendedName>
        <fullName evidence="2">Cyclin-like domain-containing protein</fullName>
    </recommendedName>
</protein>
<organism evidence="3 4">
    <name type="scientific">Pachysolen tannophilus NRRL Y-2460</name>
    <dbReference type="NCBI Taxonomy" id="669874"/>
    <lineage>
        <taxon>Eukaryota</taxon>
        <taxon>Fungi</taxon>
        <taxon>Dikarya</taxon>
        <taxon>Ascomycota</taxon>
        <taxon>Saccharomycotina</taxon>
        <taxon>Pichiomycetes</taxon>
        <taxon>Pachysolenaceae</taxon>
        <taxon>Pachysolen</taxon>
    </lineage>
</organism>
<dbReference type="InterPro" id="IPR036915">
    <property type="entry name" value="Cyclin-like_sf"/>
</dbReference>
<accession>A0A1E4TXU2</accession>
<comment type="similarity">
    <text evidence="1">Belongs to the cyclin family.</text>
</comment>